<dbReference type="GO" id="GO:0003723">
    <property type="term" value="F:RNA binding"/>
    <property type="evidence" value="ECO:0007669"/>
    <property type="project" value="TreeGrafter"/>
</dbReference>
<dbReference type="Proteomes" id="UP000694050">
    <property type="component" value="Unassembled WGS sequence"/>
</dbReference>
<proteinExistence type="predicted"/>
<dbReference type="EC" id="3.6.4.13" evidence="1"/>
<evidence type="ECO:0000256" key="3">
    <source>
        <dbReference type="ARBA" id="ARBA00022801"/>
    </source>
</evidence>
<keyword evidence="2" id="KW-0507">mRNA processing</keyword>
<evidence type="ECO:0000256" key="4">
    <source>
        <dbReference type="ARBA" id="ARBA00022806"/>
    </source>
</evidence>
<sequence length="191" mass="21501">MENLKRNKTTAAQAIAIEDSKDHPFLPGKKHSVKYFEPLKQRRALHVSSRRQEFLDAYHQYQAIVLSSEPGSEETTQMPQFILCNEWEKQGKIACTQPRRIAVTSVAGRTAAEMDVQVGEEVDYAVRFDRKAHRMKAKLGYMTDGMLTEVAKTDSISNLYACIITDEAHERTLSTATAGLTQGDQLLNVQI</sequence>
<evidence type="ECO:0000256" key="5">
    <source>
        <dbReference type="ARBA" id="ARBA00023187"/>
    </source>
</evidence>
<name>A0A8J5P2D1_FUSOX</name>
<keyword evidence="3" id="KW-0378">Hydrolase</keyword>
<gene>
    <name evidence="8" type="primary">PRP43</name>
    <name evidence="8" type="ORF">Forpe1208_v004862</name>
</gene>
<evidence type="ECO:0000313" key="9">
    <source>
        <dbReference type="Proteomes" id="UP000694050"/>
    </source>
</evidence>
<accession>A0A8J5P2D1</accession>
<organism evidence="8 9">
    <name type="scientific">Fusarium oxysporum f. sp. rapae</name>
    <dbReference type="NCBI Taxonomy" id="485398"/>
    <lineage>
        <taxon>Eukaryota</taxon>
        <taxon>Fungi</taxon>
        <taxon>Dikarya</taxon>
        <taxon>Ascomycota</taxon>
        <taxon>Pezizomycotina</taxon>
        <taxon>Sordariomycetes</taxon>
        <taxon>Hypocreomycetidae</taxon>
        <taxon>Hypocreales</taxon>
        <taxon>Nectriaceae</taxon>
        <taxon>Fusarium</taxon>
        <taxon>Fusarium oxysporum species complex</taxon>
    </lineage>
</organism>
<dbReference type="PANTHER" id="PTHR18934">
    <property type="entry name" value="ATP-DEPENDENT RNA HELICASE"/>
    <property type="match status" value="1"/>
</dbReference>
<evidence type="ECO:0000313" key="8">
    <source>
        <dbReference type="EMBL" id="KAG7417115.1"/>
    </source>
</evidence>
<dbReference type="PANTHER" id="PTHR18934:SF109">
    <property type="entry name" value="ATP-DEPENDENT RNA HELICASE DHX15 HOMOLOG"/>
    <property type="match status" value="1"/>
</dbReference>
<dbReference type="GO" id="GO:0006397">
    <property type="term" value="P:mRNA processing"/>
    <property type="evidence" value="ECO:0007669"/>
    <property type="project" value="UniProtKB-KW"/>
</dbReference>
<dbReference type="EMBL" id="JAELUQ010000003">
    <property type="protein sequence ID" value="KAG7417115.1"/>
    <property type="molecule type" value="Genomic_DNA"/>
</dbReference>
<dbReference type="InterPro" id="IPR014001">
    <property type="entry name" value="Helicase_ATP-bd"/>
</dbReference>
<keyword evidence="4 8" id="KW-0067">ATP-binding</keyword>
<keyword evidence="5" id="KW-0508">mRNA splicing</keyword>
<dbReference type="GO" id="GO:0005681">
    <property type="term" value="C:spliceosomal complex"/>
    <property type="evidence" value="ECO:0007669"/>
    <property type="project" value="TreeGrafter"/>
</dbReference>
<evidence type="ECO:0000256" key="2">
    <source>
        <dbReference type="ARBA" id="ARBA00022664"/>
    </source>
</evidence>
<evidence type="ECO:0000256" key="1">
    <source>
        <dbReference type="ARBA" id="ARBA00012552"/>
    </source>
</evidence>
<comment type="caution">
    <text evidence="8">The sequence shown here is derived from an EMBL/GenBank/DDBJ whole genome shotgun (WGS) entry which is preliminary data.</text>
</comment>
<comment type="catalytic activity">
    <reaction evidence="6">
        <text>ATP + H2O = ADP + phosphate + H(+)</text>
        <dbReference type="Rhea" id="RHEA:13065"/>
        <dbReference type="ChEBI" id="CHEBI:15377"/>
        <dbReference type="ChEBI" id="CHEBI:15378"/>
        <dbReference type="ChEBI" id="CHEBI:30616"/>
        <dbReference type="ChEBI" id="CHEBI:43474"/>
        <dbReference type="ChEBI" id="CHEBI:456216"/>
        <dbReference type="EC" id="3.6.4.13"/>
    </reaction>
</comment>
<dbReference type="GO" id="GO:0016787">
    <property type="term" value="F:hydrolase activity"/>
    <property type="evidence" value="ECO:0007669"/>
    <property type="project" value="UniProtKB-KW"/>
</dbReference>
<evidence type="ECO:0000259" key="7">
    <source>
        <dbReference type="PROSITE" id="PS51192"/>
    </source>
</evidence>
<keyword evidence="4 8" id="KW-0347">Helicase</keyword>
<feature type="domain" description="Helicase ATP-binding" evidence="7">
    <location>
        <begin position="55"/>
        <end position="191"/>
    </location>
</feature>
<dbReference type="GO" id="GO:0003724">
    <property type="term" value="F:RNA helicase activity"/>
    <property type="evidence" value="ECO:0007669"/>
    <property type="project" value="UniProtKB-EC"/>
</dbReference>
<dbReference type="GO" id="GO:0008380">
    <property type="term" value="P:RNA splicing"/>
    <property type="evidence" value="ECO:0007669"/>
    <property type="project" value="UniProtKB-KW"/>
</dbReference>
<dbReference type="AlphaFoldDB" id="A0A8J5P2D1"/>
<evidence type="ECO:0000256" key="6">
    <source>
        <dbReference type="ARBA" id="ARBA00047984"/>
    </source>
</evidence>
<reference evidence="8" key="1">
    <citation type="submission" date="2021-04" db="EMBL/GenBank/DDBJ databases">
        <title>First draft genome resource for Brassicaceae pathogens Fusarium oxysporum f. sp. raphani and Fusarium oxysporum f. sp. rapae.</title>
        <authorList>
            <person name="Asai S."/>
        </authorList>
    </citation>
    <scope>NUCLEOTIDE SEQUENCE</scope>
    <source>
        <strain evidence="8">Tf1208</strain>
    </source>
</reference>
<dbReference type="PROSITE" id="PS51192">
    <property type="entry name" value="HELICASE_ATP_BIND_1"/>
    <property type="match status" value="1"/>
</dbReference>
<keyword evidence="4 8" id="KW-0547">Nucleotide-binding</keyword>
<protein>
    <recommendedName>
        <fullName evidence="1">RNA helicase</fullName>
        <ecNumber evidence="1">3.6.4.13</ecNumber>
    </recommendedName>
</protein>